<dbReference type="GO" id="GO:0055085">
    <property type="term" value="P:transmembrane transport"/>
    <property type="evidence" value="ECO:0007669"/>
    <property type="project" value="InterPro"/>
</dbReference>
<keyword evidence="2 7" id="KW-0813">Transport</keyword>
<dbReference type="CDD" id="cd06261">
    <property type="entry name" value="TM_PBP2"/>
    <property type="match status" value="1"/>
</dbReference>
<keyword evidence="6 7" id="KW-0472">Membrane</keyword>
<accession>A0A1Q5Q5Q4</accession>
<dbReference type="GO" id="GO:0005886">
    <property type="term" value="C:plasma membrane"/>
    <property type="evidence" value="ECO:0007669"/>
    <property type="project" value="UniProtKB-SubCell"/>
</dbReference>
<dbReference type="AlphaFoldDB" id="A0A1Q5Q5Q4"/>
<dbReference type="InterPro" id="IPR035906">
    <property type="entry name" value="MetI-like_sf"/>
</dbReference>
<gene>
    <name evidence="9" type="ORF">BSZ39_00630</name>
</gene>
<evidence type="ECO:0000256" key="5">
    <source>
        <dbReference type="ARBA" id="ARBA00022989"/>
    </source>
</evidence>
<name>A0A1Q5Q5Q4_9ACTO</name>
<evidence type="ECO:0000313" key="9">
    <source>
        <dbReference type="EMBL" id="OKL55121.1"/>
    </source>
</evidence>
<dbReference type="InterPro" id="IPR000515">
    <property type="entry name" value="MetI-like"/>
</dbReference>
<organism evidence="9 10">
    <name type="scientific">Bowdeniella nasicola</name>
    <dbReference type="NCBI Taxonomy" id="208480"/>
    <lineage>
        <taxon>Bacteria</taxon>
        <taxon>Bacillati</taxon>
        <taxon>Actinomycetota</taxon>
        <taxon>Actinomycetes</taxon>
        <taxon>Actinomycetales</taxon>
        <taxon>Actinomycetaceae</taxon>
        <taxon>Bowdeniella</taxon>
    </lineage>
</organism>
<dbReference type="Pfam" id="PF00528">
    <property type="entry name" value="BPD_transp_1"/>
    <property type="match status" value="1"/>
</dbReference>
<dbReference type="PANTHER" id="PTHR43744">
    <property type="entry name" value="ABC TRANSPORTER PERMEASE PROTEIN MG189-RELATED-RELATED"/>
    <property type="match status" value="1"/>
</dbReference>
<evidence type="ECO:0000256" key="7">
    <source>
        <dbReference type="RuleBase" id="RU363032"/>
    </source>
</evidence>
<dbReference type="PROSITE" id="PS50928">
    <property type="entry name" value="ABC_TM1"/>
    <property type="match status" value="1"/>
</dbReference>
<sequence length="296" mass="33239">MAAVAESTARFKRHRRNETNRKLKGWRLVMRYVVLVLVLIFMLGPIFVPLIAAFKSPSEPVFGQGATLFPQTWSLDAFYEIFEKTNLPRAIMNSLTIGLLAVFSHCTLATVGGYMLSRRGWTLRNIAYLVILSAMIFPFESIMLSLFSMMNSIGLYDSIIGVWLPGLLGPLHLLLMRAAFLGIPEEIEDAAFIDDAGEFRRFWSIFLPQVKGALTIVGLTSFIYAWSDFLWPLLMLRSAENQTMMLALNSPQESAPGTTYRTILAGAIIALAPVLLLFAFTQRYFFRGIEEGGLNF</sequence>
<keyword evidence="5 7" id="KW-1133">Transmembrane helix</keyword>
<comment type="caution">
    <text evidence="9">The sequence shown here is derived from an EMBL/GenBank/DDBJ whole genome shotgun (WGS) entry which is preliminary data.</text>
</comment>
<keyword evidence="10" id="KW-1185">Reference proteome</keyword>
<protein>
    <submittedName>
        <fullName evidence="9">ABC transporter permease</fullName>
    </submittedName>
</protein>
<feature type="transmembrane region" description="Helical" evidence="7">
    <location>
        <begin position="32"/>
        <end position="54"/>
    </location>
</feature>
<dbReference type="EMBL" id="MQVR01000002">
    <property type="protein sequence ID" value="OKL55121.1"/>
    <property type="molecule type" value="Genomic_DNA"/>
</dbReference>
<proteinExistence type="inferred from homology"/>
<evidence type="ECO:0000313" key="10">
    <source>
        <dbReference type="Proteomes" id="UP000185628"/>
    </source>
</evidence>
<evidence type="ECO:0000256" key="2">
    <source>
        <dbReference type="ARBA" id="ARBA00022448"/>
    </source>
</evidence>
<keyword evidence="4 7" id="KW-0812">Transmembrane</keyword>
<feature type="transmembrane region" description="Helical" evidence="7">
    <location>
        <begin position="210"/>
        <end position="227"/>
    </location>
</feature>
<dbReference type="SUPFAM" id="SSF161098">
    <property type="entry name" value="MetI-like"/>
    <property type="match status" value="1"/>
</dbReference>
<reference evidence="10" key="1">
    <citation type="submission" date="2016-12" db="EMBL/GenBank/DDBJ databases">
        <authorList>
            <person name="Meng X."/>
        </authorList>
    </citation>
    <scope>NUCLEOTIDE SEQUENCE [LARGE SCALE GENOMIC DNA]</scope>
    <source>
        <strain evidence="10">DSM 19116</strain>
    </source>
</reference>
<dbReference type="RefSeq" id="WP_073715521.1">
    <property type="nucleotide sequence ID" value="NZ_MQVR01000002.1"/>
</dbReference>
<feature type="transmembrane region" description="Helical" evidence="7">
    <location>
        <begin position="153"/>
        <end position="175"/>
    </location>
</feature>
<dbReference type="PANTHER" id="PTHR43744:SF3">
    <property type="entry name" value="LACTOSE TRANSPORT SYSTEM PERMEASE PROTEIN LACG"/>
    <property type="match status" value="1"/>
</dbReference>
<feature type="transmembrane region" description="Helical" evidence="7">
    <location>
        <begin position="90"/>
        <end position="114"/>
    </location>
</feature>
<keyword evidence="3" id="KW-1003">Cell membrane</keyword>
<evidence type="ECO:0000256" key="3">
    <source>
        <dbReference type="ARBA" id="ARBA00022475"/>
    </source>
</evidence>
<dbReference type="Proteomes" id="UP000185628">
    <property type="component" value="Unassembled WGS sequence"/>
</dbReference>
<evidence type="ECO:0000256" key="1">
    <source>
        <dbReference type="ARBA" id="ARBA00004651"/>
    </source>
</evidence>
<feature type="transmembrane region" description="Helical" evidence="7">
    <location>
        <begin position="126"/>
        <end position="147"/>
    </location>
</feature>
<feature type="domain" description="ABC transmembrane type-1" evidence="8">
    <location>
        <begin position="91"/>
        <end position="281"/>
    </location>
</feature>
<evidence type="ECO:0000256" key="6">
    <source>
        <dbReference type="ARBA" id="ARBA00023136"/>
    </source>
</evidence>
<feature type="transmembrane region" description="Helical" evidence="7">
    <location>
        <begin position="260"/>
        <end position="280"/>
    </location>
</feature>
<evidence type="ECO:0000259" key="8">
    <source>
        <dbReference type="PROSITE" id="PS50928"/>
    </source>
</evidence>
<dbReference type="Gene3D" id="1.10.3720.10">
    <property type="entry name" value="MetI-like"/>
    <property type="match status" value="1"/>
</dbReference>
<comment type="similarity">
    <text evidence="7">Belongs to the binding-protein-dependent transport system permease family.</text>
</comment>
<comment type="subcellular location">
    <subcellularLocation>
        <location evidence="1 7">Cell membrane</location>
        <topology evidence="1 7">Multi-pass membrane protein</topology>
    </subcellularLocation>
</comment>
<evidence type="ECO:0000256" key="4">
    <source>
        <dbReference type="ARBA" id="ARBA00022692"/>
    </source>
</evidence>